<dbReference type="Proteomes" id="UP001501842">
    <property type="component" value="Unassembled WGS sequence"/>
</dbReference>
<keyword evidence="10" id="KW-0812">Transmembrane</keyword>
<evidence type="ECO:0000256" key="9">
    <source>
        <dbReference type="SAM" id="MobiDB-lite"/>
    </source>
</evidence>
<dbReference type="PANTHER" id="PTHR43289">
    <property type="entry name" value="MITOGEN-ACTIVATED PROTEIN KINASE KINASE KINASE 20-RELATED"/>
    <property type="match status" value="1"/>
</dbReference>
<accession>A0ABN3U5N5</accession>
<evidence type="ECO:0000256" key="8">
    <source>
        <dbReference type="ARBA" id="ARBA00023157"/>
    </source>
</evidence>
<dbReference type="InterPro" id="IPR000719">
    <property type="entry name" value="Prot_kinase_dom"/>
</dbReference>
<keyword evidence="3" id="KW-0808">Transferase</keyword>
<feature type="transmembrane region" description="Helical" evidence="10">
    <location>
        <begin position="284"/>
        <end position="304"/>
    </location>
</feature>
<reference evidence="12 13" key="1">
    <citation type="journal article" date="2019" name="Int. J. Syst. Evol. Microbiol.">
        <title>The Global Catalogue of Microorganisms (GCM) 10K type strain sequencing project: providing services to taxonomists for standard genome sequencing and annotation.</title>
        <authorList>
            <consortium name="The Broad Institute Genomics Platform"/>
            <consortium name="The Broad Institute Genome Sequencing Center for Infectious Disease"/>
            <person name="Wu L."/>
            <person name="Ma J."/>
        </authorList>
    </citation>
    <scope>NUCLEOTIDE SEQUENCE [LARGE SCALE GENOMIC DNA]</scope>
    <source>
        <strain evidence="12 13">JCM 8201</strain>
    </source>
</reference>
<keyword evidence="5" id="KW-0547">Nucleotide-binding</keyword>
<dbReference type="InterPro" id="IPR011009">
    <property type="entry name" value="Kinase-like_dom_sf"/>
</dbReference>
<dbReference type="Pfam" id="PF13385">
    <property type="entry name" value="Laminin_G_3"/>
    <property type="match status" value="1"/>
</dbReference>
<dbReference type="EMBL" id="BAAATZ010000007">
    <property type="protein sequence ID" value="GAA2724873.1"/>
    <property type="molecule type" value="Genomic_DNA"/>
</dbReference>
<keyword evidence="13" id="KW-1185">Reference proteome</keyword>
<dbReference type="Pfam" id="PF00069">
    <property type="entry name" value="Pkinase"/>
    <property type="match status" value="1"/>
</dbReference>
<dbReference type="Gene3D" id="1.10.510.10">
    <property type="entry name" value="Transferase(Phosphotransferase) domain 1"/>
    <property type="match status" value="1"/>
</dbReference>
<evidence type="ECO:0000256" key="5">
    <source>
        <dbReference type="ARBA" id="ARBA00022741"/>
    </source>
</evidence>
<dbReference type="SMART" id="SM00560">
    <property type="entry name" value="LamGL"/>
    <property type="match status" value="1"/>
</dbReference>
<feature type="compositionally biased region" description="Low complexity" evidence="9">
    <location>
        <begin position="312"/>
        <end position="331"/>
    </location>
</feature>
<dbReference type="RefSeq" id="WP_344450339.1">
    <property type="nucleotide sequence ID" value="NZ_BAAATZ010000007.1"/>
</dbReference>
<gene>
    <name evidence="12" type="ORF">GCM10010439_23520</name>
</gene>
<evidence type="ECO:0000256" key="4">
    <source>
        <dbReference type="ARBA" id="ARBA00022729"/>
    </source>
</evidence>
<dbReference type="CDD" id="cd14014">
    <property type="entry name" value="STKc_PknB_like"/>
    <property type="match status" value="1"/>
</dbReference>
<keyword evidence="6" id="KW-0418">Kinase</keyword>
<dbReference type="Gene3D" id="3.30.200.20">
    <property type="entry name" value="Phosphorylase Kinase, domain 1"/>
    <property type="match status" value="1"/>
</dbReference>
<dbReference type="PROSITE" id="PS00108">
    <property type="entry name" value="PROTEIN_KINASE_ST"/>
    <property type="match status" value="1"/>
</dbReference>
<proteinExistence type="predicted"/>
<organism evidence="12 13">
    <name type="scientific">Actinocorallia aurantiaca</name>
    <dbReference type="NCBI Taxonomy" id="46204"/>
    <lineage>
        <taxon>Bacteria</taxon>
        <taxon>Bacillati</taxon>
        <taxon>Actinomycetota</taxon>
        <taxon>Actinomycetes</taxon>
        <taxon>Streptosporangiales</taxon>
        <taxon>Thermomonosporaceae</taxon>
        <taxon>Actinocorallia</taxon>
    </lineage>
</organism>
<keyword evidence="7" id="KW-0067">ATP-binding</keyword>
<evidence type="ECO:0000313" key="13">
    <source>
        <dbReference type="Proteomes" id="UP001501842"/>
    </source>
</evidence>
<evidence type="ECO:0000256" key="10">
    <source>
        <dbReference type="SAM" id="Phobius"/>
    </source>
</evidence>
<name>A0ABN3U5N5_9ACTN</name>
<dbReference type="Gene3D" id="2.60.120.200">
    <property type="match status" value="1"/>
</dbReference>
<keyword evidence="10" id="KW-1133">Transmembrane helix</keyword>
<protein>
    <recommendedName>
        <fullName evidence="1">non-specific serine/threonine protein kinase</fullName>
        <ecNumber evidence="1">2.7.11.1</ecNumber>
    </recommendedName>
</protein>
<evidence type="ECO:0000313" key="12">
    <source>
        <dbReference type="EMBL" id="GAA2724873.1"/>
    </source>
</evidence>
<dbReference type="SMART" id="SM00220">
    <property type="entry name" value="S_TKc"/>
    <property type="match status" value="1"/>
</dbReference>
<evidence type="ECO:0000256" key="7">
    <source>
        <dbReference type="ARBA" id="ARBA00022840"/>
    </source>
</evidence>
<dbReference type="SUPFAM" id="SSF56112">
    <property type="entry name" value="Protein kinase-like (PK-like)"/>
    <property type="match status" value="1"/>
</dbReference>
<keyword evidence="10" id="KW-0472">Membrane</keyword>
<keyword evidence="2" id="KW-0723">Serine/threonine-protein kinase</keyword>
<evidence type="ECO:0000256" key="6">
    <source>
        <dbReference type="ARBA" id="ARBA00022777"/>
    </source>
</evidence>
<keyword evidence="8" id="KW-1015">Disulfide bond</keyword>
<evidence type="ECO:0000256" key="2">
    <source>
        <dbReference type="ARBA" id="ARBA00022527"/>
    </source>
</evidence>
<evidence type="ECO:0000259" key="11">
    <source>
        <dbReference type="PROSITE" id="PS50011"/>
    </source>
</evidence>
<comment type="caution">
    <text evidence="12">The sequence shown here is derived from an EMBL/GenBank/DDBJ whole genome shotgun (WGS) entry which is preliminary data.</text>
</comment>
<dbReference type="InterPro" id="IPR006558">
    <property type="entry name" value="LamG-like"/>
</dbReference>
<dbReference type="InterPro" id="IPR013320">
    <property type="entry name" value="ConA-like_dom_sf"/>
</dbReference>
<dbReference type="PROSITE" id="PS50011">
    <property type="entry name" value="PROTEIN_KINASE_DOM"/>
    <property type="match status" value="1"/>
</dbReference>
<sequence>MAVGQVLNDRYRLDSMLGRGGRGAVWLGMDLLLGRPVAVKTIRVETPRVSDRFLSEARTLAAIRSPGMVRILDFGASSDGSAFLVMEHVAGLTLAGRLAAGPLTESETLALVSSVARSLSTVHAAGMVHRDIKPANIVLDPDGTVTLVDFGIAVSSDGPRPTRSGEFVGTPSYLAPEQADGGPVTAVTDLYALGVVAYECLTGRPPFDGPTPTAVVSKHLTEEPPPLPSSVSAAAASLIRRALAKAPADRWPNAASMAQATDQAITALSSTRSASASPSRHKRLPLIAGVTALAAVAAIMVWALPGSGDTQALQRQPQAAPASAPATTATGAPPPVPDAAAWWQFSANDSPAPGLMGNATLETPAEHDGVLTLDGLSGHATAEVPGLDPTQAFTIAVWARFSGHEAAGRRDVTLASIPGENASAFLLQYKSTWGVNGWHFAMPRADTFEPLVDTAASAIAPEPGHWHLVVGVHDPASKQISLYVDGELQASARHISTWKSTKPLHLGVHLWTRRQGGHWPGALDKAVVYRRALNPAEVKTLASW</sequence>
<dbReference type="EC" id="2.7.11.1" evidence="1"/>
<evidence type="ECO:0000256" key="1">
    <source>
        <dbReference type="ARBA" id="ARBA00012513"/>
    </source>
</evidence>
<dbReference type="InterPro" id="IPR008271">
    <property type="entry name" value="Ser/Thr_kinase_AS"/>
</dbReference>
<dbReference type="PANTHER" id="PTHR43289:SF6">
    <property type="entry name" value="SERINE_THREONINE-PROTEIN KINASE NEKL-3"/>
    <property type="match status" value="1"/>
</dbReference>
<feature type="domain" description="Protein kinase" evidence="11">
    <location>
        <begin position="11"/>
        <end position="265"/>
    </location>
</feature>
<evidence type="ECO:0000256" key="3">
    <source>
        <dbReference type="ARBA" id="ARBA00022679"/>
    </source>
</evidence>
<dbReference type="SUPFAM" id="SSF49899">
    <property type="entry name" value="Concanavalin A-like lectins/glucanases"/>
    <property type="match status" value="1"/>
</dbReference>
<keyword evidence="4" id="KW-0732">Signal</keyword>
<feature type="region of interest" description="Disordered" evidence="9">
    <location>
        <begin position="312"/>
        <end position="339"/>
    </location>
</feature>